<dbReference type="PANTHER" id="PTHR38683">
    <property type="entry name" value="CHORISMATE PYRUVATE-LYASE"/>
    <property type="match status" value="1"/>
</dbReference>
<dbReference type="InterPro" id="IPR028978">
    <property type="entry name" value="Chorismate_lyase_/UTRA_dom_sf"/>
</dbReference>
<comment type="caution">
    <text evidence="4">Lacks conserved residue(s) required for the propagation of feature annotation.</text>
</comment>
<dbReference type="GO" id="GO:0008813">
    <property type="term" value="F:chorismate lyase activity"/>
    <property type="evidence" value="ECO:0007669"/>
    <property type="project" value="UniProtKB-UniRule"/>
</dbReference>
<evidence type="ECO:0000256" key="3">
    <source>
        <dbReference type="ARBA" id="ARBA00023239"/>
    </source>
</evidence>
<gene>
    <name evidence="4 5" type="primary">ubiC</name>
    <name evidence="5" type="ORF">GCM10017161_30380</name>
</gene>
<sequence length="193" mass="21419">MVDKQHKLFPVGMQANWCSEGALALAPQLKDWLLDPGSLTARLSNLSKSFRVQVLGQSVQHCTIEESNQDIPPGEPVLVREVLLLCNDVPQVFARSLLPLASLTGEQQQLATLGSQSLGQVLFNHANLKRKRIEVASFDSQSSVTQLAKELKLSIEHNLWGRRSVFIIDDKPLMVAEVFLPDSFAYQNIMVNA</sequence>
<keyword evidence="6" id="KW-1185">Reference proteome</keyword>
<dbReference type="HAMAP" id="MF_01632">
    <property type="entry name" value="UbiC"/>
    <property type="match status" value="1"/>
</dbReference>
<dbReference type="Gene3D" id="3.40.1410.10">
    <property type="entry name" value="Chorismate lyase-like"/>
    <property type="match status" value="1"/>
</dbReference>
<comment type="similarity">
    <text evidence="4">Belongs to the UbiC family.</text>
</comment>
<dbReference type="EMBL" id="BNCK01000007">
    <property type="protein sequence ID" value="GHF99801.1"/>
    <property type="molecule type" value="Genomic_DNA"/>
</dbReference>
<keyword evidence="1 4" id="KW-0963">Cytoplasm</keyword>
<dbReference type="AlphaFoldDB" id="A0A919BNS1"/>
<evidence type="ECO:0000256" key="4">
    <source>
        <dbReference type="HAMAP-Rule" id="MF_01632"/>
    </source>
</evidence>
<accession>A0A919BNS1</accession>
<keyword evidence="3 4" id="KW-0456">Lyase</keyword>
<dbReference type="RefSeq" id="WP_229854759.1">
    <property type="nucleotide sequence ID" value="NZ_BNCK01000007.1"/>
</dbReference>
<evidence type="ECO:0000256" key="2">
    <source>
        <dbReference type="ARBA" id="ARBA00022688"/>
    </source>
</evidence>
<organism evidence="5 6">
    <name type="scientific">Thalassotalea marina</name>
    <dbReference type="NCBI Taxonomy" id="1673741"/>
    <lineage>
        <taxon>Bacteria</taxon>
        <taxon>Pseudomonadati</taxon>
        <taxon>Pseudomonadota</taxon>
        <taxon>Gammaproteobacteria</taxon>
        <taxon>Alteromonadales</taxon>
        <taxon>Colwelliaceae</taxon>
        <taxon>Thalassotalea</taxon>
    </lineage>
</organism>
<keyword evidence="4 5" id="KW-0670">Pyruvate</keyword>
<name>A0A919BNS1_9GAMM</name>
<feature type="binding site" evidence="4">
    <location>
        <position position="118"/>
    </location>
    <ligand>
        <name>substrate</name>
    </ligand>
</feature>
<dbReference type="GO" id="GO:0006744">
    <property type="term" value="P:ubiquinone biosynthetic process"/>
    <property type="evidence" value="ECO:0007669"/>
    <property type="project" value="UniProtKB-UniRule"/>
</dbReference>
<dbReference type="PANTHER" id="PTHR38683:SF1">
    <property type="entry name" value="CHORISMATE PYRUVATE-LYASE"/>
    <property type="match status" value="1"/>
</dbReference>
<dbReference type="Pfam" id="PF04345">
    <property type="entry name" value="Chor_lyase"/>
    <property type="match status" value="1"/>
</dbReference>
<dbReference type="EC" id="4.1.3.40" evidence="4"/>
<protein>
    <recommendedName>
        <fullName evidence="4">Probable chorismate pyruvate-lyase</fullName>
        <shortName evidence="4">CL</shortName>
        <shortName evidence="4">CPL</shortName>
        <ecNumber evidence="4">4.1.3.40</ecNumber>
    </recommendedName>
</protein>
<proteinExistence type="inferred from homology"/>
<dbReference type="GO" id="GO:0005829">
    <property type="term" value="C:cytosol"/>
    <property type="evidence" value="ECO:0007669"/>
    <property type="project" value="TreeGrafter"/>
</dbReference>
<evidence type="ECO:0000313" key="5">
    <source>
        <dbReference type="EMBL" id="GHF99801.1"/>
    </source>
</evidence>
<dbReference type="Proteomes" id="UP000623842">
    <property type="component" value="Unassembled WGS sequence"/>
</dbReference>
<dbReference type="GO" id="GO:0042866">
    <property type="term" value="P:pyruvate biosynthetic process"/>
    <property type="evidence" value="ECO:0007669"/>
    <property type="project" value="UniProtKB-UniRule"/>
</dbReference>
<comment type="function">
    <text evidence="4">Removes the pyruvyl group from chorismate, with concomitant aromatization of the ring, to provide 4-hydroxybenzoate (4HB) for the ubiquinone pathway.</text>
</comment>
<reference evidence="5" key="1">
    <citation type="journal article" date="2014" name="Int. J. Syst. Evol. Microbiol.">
        <title>Complete genome sequence of Corynebacterium casei LMG S-19264T (=DSM 44701T), isolated from a smear-ripened cheese.</title>
        <authorList>
            <consortium name="US DOE Joint Genome Institute (JGI-PGF)"/>
            <person name="Walter F."/>
            <person name="Albersmeier A."/>
            <person name="Kalinowski J."/>
            <person name="Ruckert C."/>
        </authorList>
    </citation>
    <scope>NUCLEOTIDE SEQUENCE</scope>
    <source>
        <strain evidence="5">KCTC 42731</strain>
    </source>
</reference>
<evidence type="ECO:0000256" key="1">
    <source>
        <dbReference type="ARBA" id="ARBA00022490"/>
    </source>
</evidence>
<feature type="binding site" evidence="4">
    <location>
        <position position="177"/>
    </location>
    <ligand>
        <name>substrate</name>
    </ligand>
</feature>
<comment type="subcellular location">
    <subcellularLocation>
        <location evidence="4">Cytoplasm</location>
    </subcellularLocation>
</comment>
<reference evidence="5" key="2">
    <citation type="submission" date="2020-09" db="EMBL/GenBank/DDBJ databases">
        <authorList>
            <person name="Sun Q."/>
            <person name="Kim S."/>
        </authorList>
    </citation>
    <scope>NUCLEOTIDE SEQUENCE</scope>
    <source>
        <strain evidence="5">KCTC 42731</strain>
    </source>
</reference>
<dbReference type="InterPro" id="IPR007440">
    <property type="entry name" value="Chorismate--pyruvate_lyase"/>
</dbReference>
<feature type="binding site" evidence="4">
    <location>
        <position position="80"/>
    </location>
    <ligand>
        <name>substrate</name>
    </ligand>
</feature>
<keyword evidence="2 4" id="KW-0831">Ubiquinone biosynthesis</keyword>
<evidence type="ECO:0000313" key="6">
    <source>
        <dbReference type="Proteomes" id="UP000623842"/>
    </source>
</evidence>
<comment type="catalytic activity">
    <reaction evidence="4">
        <text>chorismate = 4-hydroxybenzoate + pyruvate</text>
        <dbReference type="Rhea" id="RHEA:16505"/>
        <dbReference type="ChEBI" id="CHEBI:15361"/>
        <dbReference type="ChEBI" id="CHEBI:17879"/>
        <dbReference type="ChEBI" id="CHEBI:29748"/>
        <dbReference type="EC" id="4.1.3.40"/>
    </reaction>
</comment>
<comment type="pathway">
    <text evidence="4">Cofactor biosynthesis; ubiquinone biosynthesis.</text>
</comment>
<dbReference type="SUPFAM" id="SSF64288">
    <property type="entry name" value="Chorismate lyase-like"/>
    <property type="match status" value="1"/>
</dbReference>
<comment type="caution">
    <text evidence="5">The sequence shown here is derived from an EMBL/GenBank/DDBJ whole genome shotgun (WGS) entry which is preliminary data.</text>
</comment>